<evidence type="ECO:0000313" key="11">
    <source>
        <dbReference type="Proteomes" id="UP000838412"/>
    </source>
</evidence>
<feature type="domain" description="EGF-like" evidence="9">
    <location>
        <begin position="274"/>
        <end position="314"/>
    </location>
</feature>
<keyword evidence="7" id="KW-0812">Transmembrane</keyword>
<dbReference type="PROSITE" id="PS50024">
    <property type="entry name" value="SEA"/>
    <property type="match status" value="1"/>
</dbReference>
<keyword evidence="11" id="KW-1185">Reference proteome</keyword>
<dbReference type="PROSITE" id="PS00022">
    <property type="entry name" value="EGF_1"/>
    <property type="match status" value="1"/>
</dbReference>
<dbReference type="PANTHER" id="PTHR24039">
    <property type="entry name" value="FIBRILLIN-RELATED"/>
    <property type="match status" value="1"/>
</dbReference>
<keyword evidence="3" id="KW-0677">Repeat</keyword>
<dbReference type="EMBL" id="OV696689">
    <property type="protein sequence ID" value="CAH1263007.1"/>
    <property type="molecule type" value="Genomic_DNA"/>
</dbReference>
<comment type="caution">
    <text evidence="5">Lacks conserved residue(s) required for the propagation of feature annotation.</text>
</comment>
<dbReference type="InterPro" id="IPR000082">
    <property type="entry name" value="SEA_dom"/>
</dbReference>
<dbReference type="PROSITE" id="PS00010">
    <property type="entry name" value="ASX_HYDROXYL"/>
    <property type="match status" value="2"/>
</dbReference>
<evidence type="ECO:0000256" key="3">
    <source>
        <dbReference type="ARBA" id="ARBA00022737"/>
    </source>
</evidence>
<dbReference type="Pfam" id="PF00008">
    <property type="entry name" value="EGF"/>
    <property type="match status" value="1"/>
</dbReference>
<proteinExistence type="predicted"/>
<evidence type="ECO:0000256" key="7">
    <source>
        <dbReference type="SAM" id="Phobius"/>
    </source>
</evidence>
<feature type="domain" description="EGF-like" evidence="9">
    <location>
        <begin position="234"/>
        <end position="273"/>
    </location>
</feature>
<dbReference type="InterPro" id="IPR036364">
    <property type="entry name" value="SEA_dom_sf"/>
</dbReference>
<name>A0A8K0ER55_BRALA</name>
<dbReference type="InterPro" id="IPR000152">
    <property type="entry name" value="EGF-type_Asp/Asn_hydroxyl_site"/>
</dbReference>
<organism evidence="10 11">
    <name type="scientific">Branchiostoma lanceolatum</name>
    <name type="common">Common lancelet</name>
    <name type="synonym">Amphioxus lanceolatum</name>
    <dbReference type="NCBI Taxonomy" id="7740"/>
    <lineage>
        <taxon>Eukaryota</taxon>
        <taxon>Metazoa</taxon>
        <taxon>Chordata</taxon>
        <taxon>Cephalochordata</taxon>
        <taxon>Leptocardii</taxon>
        <taxon>Amphioxiformes</taxon>
        <taxon>Branchiostomatidae</taxon>
        <taxon>Branchiostoma</taxon>
    </lineage>
</organism>
<evidence type="ECO:0000259" key="8">
    <source>
        <dbReference type="PROSITE" id="PS50024"/>
    </source>
</evidence>
<evidence type="ECO:0000256" key="1">
    <source>
        <dbReference type="ARBA" id="ARBA00022536"/>
    </source>
</evidence>
<dbReference type="Gene3D" id="2.10.25.10">
    <property type="entry name" value="Laminin"/>
    <property type="match status" value="4"/>
</dbReference>
<dbReference type="PROSITE" id="PS50026">
    <property type="entry name" value="EGF_3"/>
    <property type="match status" value="4"/>
</dbReference>
<reference evidence="10" key="1">
    <citation type="submission" date="2022-01" db="EMBL/GenBank/DDBJ databases">
        <authorList>
            <person name="Braso-Vives M."/>
        </authorList>
    </citation>
    <scope>NUCLEOTIDE SEQUENCE</scope>
</reference>
<sequence length="704" mass="73634">MAPVSTAGVAVIVSPTQALQSSVAATSETIVSASNTVQTTPTESTAASPSATAAVTVQPSETVTPPVTTSAVTTAKVTPAGPVSTDIELTTFTAVQNNPPVFYPNNSVSMTFGITLRNGGSSDVQSNPSGNFDFVVFLANSSQPANTPAPGQVSVRVTSAVDGTTAVAQGEVTVLAAEATLNTLTTSNCVEMTHVCLRMLVTGNFTDTDAANNDQCLAFGSETGQVGTKDCTKLVGSCSVTCHAKASCLLLPGTGVGVCICQSGYTGDGANCSDVNECTSNTANCAADRVCRNTEGSFSCDCKPGFTESGGTCEETQTYSAAVRITNEVFDSSLNDPTSTRFVALKSQVTTVFVILYTKALGPEFVSVTVTGFTNGSVVANHVVNTNKSSNATASSIGSSLQNAISSSPNLPFTVGGVQVTDFDECASSTTNDCSQYANCTNTPGSFTCVCRQGFQDRQPANPGRACGAECPAGYCKNGGTCQPVAGGLKCTCPSGYSGARCEDDGSRYRLTLGLGIFAGVLGALMLLACMVSAYISNKKKKSKELWVHPTKAPTKKSAMHESVPTFNPIYDESYEYTNKAFQLDDSTMARPPVTLPRYSLTSPRYKGDIPLYDGGYTSSTYDRPTRIYEVPPEQGYAYDDAEYAAINPTYTLPTEAMMSTGDSFNQPAEYTTYEPQAAINQNREATVKSSKNGRVQTAKLTFK</sequence>
<evidence type="ECO:0000256" key="6">
    <source>
        <dbReference type="SAM" id="MobiDB-lite"/>
    </source>
</evidence>
<evidence type="ECO:0000259" key="9">
    <source>
        <dbReference type="PROSITE" id="PS50026"/>
    </source>
</evidence>
<feature type="compositionally biased region" description="Low complexity" evidence="6">
    <location>
        <begin position="39"/>
        <end position="67"/>
    </location>
</feature>
<dbReference type="CDD" id="cd00054">
    <property type="entry name" value="EGF_CA"/>
    <property type="match status" value="3"/>
</dbReference>
<feature type="disulfide bond" evidence="5">
    <location>
        <begin position="238"/>
        <end position="248"/>
    </location>
</feature>
<dbReference type="Gene3D" id="3.30.70.960">
    <property type="entry name" value="SEA domain"/>
    <property type="match status" value="1"/>
</dbReference>
<dbReference type="SMART" id="SM00181">
    <property type="entry name" value="EGF"/>
    <property type="match status" value="4"/>
</dbReference>
<dbReference type="InterPro" id="IPR001881">
    <property type="entry name" value="EGF-like_Ca-bd_dom"/>
</dbReference>
<dbReference type="SMART" id="SM00179">
    <property type="entry name" value="EGF_CA"/>
    <property type="match status" value="3"/>
</dbReference>
<dbReference type="OrthoDB" id="10040649at2759"/>
<dbReference type="AlphaFoldDB" id="A0A8K0ER55"/>
<keyword evidence="7" id="KW-0472">Membrane</keyword>
<keyword evidence="7" id="KW-1133">Transmembrane helix</keyword>
<dbReference type="InterPro" id="IPR049883">
    <property type="entry name" value="NOTCH1_EGF-like"/>
</dbReference>
<dbReference type="GO" id="GO:0005509">
    <property type="term" value="F:calcium ion binding"/>
    <property type="evidence" value="ECO:0007669"/>
    <property type="project" value="InterPro"/>
</dbReference>
<accession>A0A8K0ER55</accession>
<evidence type="ECO:0000313" key="10">
    <source>
        <dbReference type="EMBL" id="CAH1263007.1"/>
    </source>
</evidence>
<keyword evidence="2" id="KW-0732">Signal</keyword>
<feature type="disulfide bond" evidence="5">
    <location>
        <begin position="493"/>
        <end position="502"/>
    </location>
</feature>
<protein>
    <submittedName>
        <fullName evidence="10">NOTCH4 protein</fullName>
    </submittedName>
</protein>
<feature type="domain" description="SEA" evidence="8">
    <location>
        <begin position="315"/>
        <end position="425"/>
    </location>
</feature>
<feature type="region of interest" description="Disordered" evidence="6">
    <location>
        <begin position="36"/>
        <end position="67"/>
    </location>
</feature>
<evidence type="ECO:0000256" key="5">
    <source>
        <dbReference type="PROSITE-ProRule" id="PRU00076"/>
    </source>
</evidence>
<dbReference type="Pfam" id="PF07645">
    <property type="entry name" value="EGF_CA"/>
    <property type="match status" value="2"/>
</dbReference>
<dbReference type="Proteomes" id="UP000838412">
    <property type="component" value="Chromosome 4"/>
</dbReference>
<dbReference type="Pfam" id="PF01390">
    <property type="entry name" value="SEA"/>
    <property type="match status" value="1"/>
</dbReference>
<dbReference type="FunFam" id="2.10.25.10:FF:000038">
    <property type="entry name" value="Fibrillin 2"/>
    <property type="match status" value="2"/>
</dbReference>
<feature type="domain" description="EGF-like" evidence="9">
    <location>
        <begin position="468"/>
        <end position="503"/>
    </location>
</feature>
<dbReference type="GO" id="GO:0071944">
    <property type="term" value="C:cell periphery"/>
    <property type="evidence" value="ECO:0007669"/>
    <property type="project" value="UniProtKB-ARBA"/>
</dbReference>
<dbReference type="SUPFAM" id="SSF57196">
    <property type="entry name" value="EGF/Laminin"/>
    <property type="match status" value="3"/>
</dbReference>
<dbReference type="SUPFAM" id="SSF82671">
    <property type="entry name" value="SEA domain"/>
    <property type="match status" value="1"/>
</dbReference>
<dbReference type="PANTHER" id="PTHR24039:SF58">
    <property type="entry name" value="EGF-LIKE DOMAIN-CONTAINING PROTEIN"/>
    <property type="match status" value="1"/>
</dbReference>
<keyword evidence="4 5" id="KW-1015">Disulfide bond</keyword>
<gene>
    <name evidence="10" type="primary">NOTCH4</name>
    <name evidence="10" type="ORF">BLAG_LOCUS17828</name>
</gene>
<dbReference type="PROSITE" id="PS01186">
    <property type="entry name" value="EGF_2"/>
    <property type="match status" value="3"/>
</dbReference>
<evidence type="ECO:0000256" key="4">
    <source>
        <dbReference type="ARBA" id="ARBA00023157"/>
    </source>
</evidence>
<evidence type="ECO:0000256" key="2">
    <source>
        <dbReference type="ARBA" id="ARBA00022729"/>
    </source>
</evidence>
<dbReference type="InterPro" id="IPR018097">
    <property type="entry name" value="EGF_Ca-bd_CS"/>
</dbReference>
<feature type="disulfide bond" evidence="5">
    <location>
        <begin position="242"/>
        <end position="259"/>
    </location>
</feature>
<keyword evidence="1 5" id="KW-0245">EGF-like domain</keyword>
<dbReference type="PROSITE" id="PS01187">
    <property type="entry name" value="EGF_CA"/>
    <property type="match status" value="1"/>
</dbReference>
<feature type="transmembrane region" description="Helical" evidence="7">
    <location>
        <begin position="511"/>
        <end position="536"/>
    </location>
</feature>
<dbReference type="InterPro" id="IPR000742">
    <property type="entry name" value="EGF"/>
</dbReference>
<feature type="domain" description="EGF-like" evidence="9">
    <location>
        <begin position="422"/>
        <end position="461"/>
    </location>
</feature>